<feature type="transmembrane region" description="Helical" evidence="1">
    <location>
        <begin position="85"/>
        <end position="105"/>
    </location>
</feature>
<keyword evidence="3" id="KW-1185">Reference proteome</keyword>
<sequence length="112" mass="11652">MIGEVLIGVGLTVLGGLCFLLWNTDGSLDFLAGVIAAIAFVVAIAIFAHDLALAGAAADLPMLRGELHGAVRNQIRSREIGGLPAILLLGVAVFSCCLPPIMMVARRSRLKS</sequence>
<gene>
    <name evidence="2" type="ORF">COA17_11170</name>
</gene>
<feature type="transmembrane region" description="Helical" evidence="1">
    <location>
        <begin position="30"/>
        <end position="58"/>
    </location>
</feature>
<organism evidence="2 3">
    <name type="scientific">Sphingomonas ginsenosidimutans</name>
    <dbReference type="NCBI Taxonomy" id="862134"/>
    <lineage>
        <taxon>Bacteria</taxon>
        <taxon>Pseudomonadati</taxon>
        <taxon>Pseudomonadota</taxon>
        <taxon>Alphaproteobacteria</taxon>
        <taxon>Sphingomonadales</taxon>
        <taxon>Sphingomonadaceae</taxon>
        <taxon>Sphingomonas</taxon>
    </lineage>
</organism>
<evidence type="ECO:0000256" key="1">
    <source>
        <dbReference type="SAM" id="Phobius"/>
    </source>
</evidence>
<reference evidence="2 3" key="1">
    <citation type="submission" date="2017-09" db="EMBL/GenBank/DDBJ databases">
        <title>Sphingomonas ginsenosidimutans KACC 14949, whole genome shotgun sequence.</title>
        <authorList>
            <person name="Feng G."/>
            <person name="Zhu H."/>
        </authorList>
    </citation>
    <scope>NUCLEOTIDE SEQUENCE [LARGE SCALE GENOMIC DNA]</scope>
    <source>
        <strain evidence="2 3">KACC 14949</strain>
    </source>
</reference>
<accession>A0A2A4HXS8</accession>
<dbReference type="EMBL" id="NWVD01000004">
    <property type="protein sequence ID" value="PCG08709.1"/>
    <property type="molecule type" value="Genomic_DNA"/>
</dbReference>
<dbReference type="Proteomes" id="UP000218784">
    <property type="component" value="Unassembled WGS sequence"/>
</dbReference>
<keyword evidence="1" id="KW-0812">Transmembrane</keyword>
<dbReference type="AlphaFoldDB" id="A0A2A4HXS8"/>
<dbReference type="RefSeq" id="WP_096612468.1">
    <property type="nucleotide sequence ID" value="NZ_NWVD01000004.1"/>
</dbReference>
<proteinExistence type="predicted"/>
<evidence type="ECO:0000313" key="2">
    <source>
        <dbReference type="EMBL" id="PCG08709.1"/>
    </source>
</evidence>
<keyword evidence="1" id="KW-0472">Membrane</keyword>
<evidence type="ECO:0000313" key="3">
    <source>
        <dbReference type="Proteomes" id="UP000218784"/>
    </source>
</evidence>
<comment type="caution">
    <text evidence="2">The sequence shown here is derived from an EMBL/GenBank/DDBJ whole genome shotgun (WGS) entry which is preliminary data.</text>
</comment>
<protein>
    <submittedName>
        <fullName evidence="2">Uncharacterized protein</fullName>
    </submittedName>
</protein>
<feature type="transmembrane region" description="Helical" evidence="1">
    <location>
        <begin position="6"/>
        <end position="23"/>
    </location>
</feature>
<keyword evidence="1" id="KW-1133">Transmembrane helix</keyword>
<name>A0A2A4HXS8_9SPHN</name>